<dbReference type="AlphaFoldDB" id="A0A269Y467"/>
<keyword evidence="3" id="KW-0804">Transcription</keyword>
<keyword evidence="2" id="KW-0238">DNA-binding</keyword>
<dbReference type="Gene3D" id="2.10.109.10">
    <property type="entry name" value="Umud Fragment, subunit A"/>
    <property type="match status" value="1"/>
</dbReference>
<evidence type="ECO:0000259" key="4">
    <source>
        <dbReference type="PROSITE" id="PS50943"/>
    </source>
</evidence>
<proteinExistence type="predicted"/>
<evidence type="ECO:0000256" key="2">
    <source>
        <dbReference type="ARBA" id="ARBA00023125"/>
    </source>
</evidence>
<evidence type="ECO:0000313" key="5">
    <source>
        <dbReference type="EMBL" id="PAK80210.1"/>
    </source>
</evidence>
<dbReference type="EMBL" id="NCXI01000061">
    <property type="protein sequence ID" value="PAK80210.1"/>
    <property type="molecule type" value="Genomic_DNA"/>
</dbReference>
<protein>
    <submittedName>
        <fullName evidence="5">Multidrug transporter</fullName>
    </submittedName>
</protein>
<dbReference type="InterPro" id="IPR001387">
    <property type="entry name" value="Cro/C1-type_HTH"/>
</dbReference>
<dbReference type="InterPro" id="IPR036286">
    <property type="entry name" value="LexA/Signal_pep-like_sf"/>
</dbReference>
<dbReference type="Gene3D" id="1.10.260.40">
    <property type="entry name" value="lambda repressor-like DNA-binding domains"/>
    <property type="match status" value="1"/>
</dbReference>
<dbReference type="SUPFAM" id="SSF47413">
    <property type="entry name" value="lambda repressor-like DNA-binding domains"/>
    <property type="match status" value="1"/>
</dbReference>
<dbReference type="CDD" id="cd00093">
    <property type="entry name" value="HTH_XRE"/>
    <property type="match status" value="1"/>
</dbReference>
<feature type="domain" description="HTH cro/C1-type" evidence="4">
    <location>
        <begin position="19"/>
        <end position="71"/>
    </location>
</feature>
<gene>
    <name evidence="5" type="ORF">B8W98_08350</name>
</gene>
<sequence length="251" mass="28316">MQGGVLLKTNDEIVDTLFELKNEQNLTLSELARRVNMAKSALSRYFNKTREFPLNNVDAFAKALHTTPEYILGFKENEIGSLTDSDRRILRINKRLNSDRQEKVYNYASDQLDEQNNEKISSMFDHKPLVDIPYGRSTAAGSPINGEDQDTQLIHKMIAGEKVPAGADELITVDGDSMEPLLKKGSQVFIHYQPEVEDGEIAIVHIRDVGVTCKKFYVNEDNTVTLKSINKAYDDMVFDCDEVNVIGKVIL</sequence>
<reference evidence="5 6" key="1">
    <citation type="submission" date="2017-04" db="EMBL/GenBank/DDBJ databases">
        <title>Kefir bacterial isolates.</title>
        <authorList>
            <person name="Kim Y."/>
            <person name="Blasche S."/>
            <person name="Patil K.R."/>
        </authorList>
    </citation>
    <scope>NUCLEOTIDE SEQUENCE [LARGE SCALE GENOMIC DNA]</scope>
    <source>
        <strain evidence="5 6">OG2</strain>
    </source>
</reference>
<dbReference type="InterPro" id="IPR015927">
    <property type="entry name" value="Peptidase_S24_S26A/B/C"/>
</dbReference>
<name>A0A269Y467_9LACO</name>
<evidence type="ECO:0000256" key="3">
    <source>
        <dbReference type="ARBA" id="ARBA00023163"/>
    </source>
</evidence>
<comment type="caution">
    <text evidence="5">The sequence shown here is derived from an EMBL/GenBank/DDBJ whole genome shotgun (WGS) entry which is preliminary data.</text>
</comment>
<dbReference type="PANTHER" id="PTHR40661">
    <property type="match status" value="1"/>
</dbReference>
<dbReference type="PROSITE" id="PS50943">
    <property type="entry name" value="HTH_CROC1"/>
    <property type="match status" value="1"/>
</dbReference>
<dbReference type="InterPro" id="IPR039418">
    <property type="entry name" value="LexA-like"/>
</dbReference>
<dbReference type="CDD" id="cd06529">
    <property type="entry name" value="S24_LexA-like"/>
    <property type="match status" value="1"/>
</dbReference>
<evidence type="ECO:0000313" key="6">
    <source>
        <dbReference type="Proteomes" id="UP000216802"/>
    </source>
</evidence>
<dbReference type="InterPro" id="IPR010982">
    <property type="entry name" value="Lambda_DNA-bd_dom_sf"/>
</dbReference>
<dbReference type="Proteomes" id="UP000216802">
    <property type="component" value="Unassembled WGS sequence"/>
</dbReference>
<dbReference type="SUPFAM" id="SSF51306">
    <property type="entry name" value="LexA/Signal peptidase"/>
    <property type="match status" value="1"/>
</dbReference>
<dbReference type="Pfam" id="PF00717">
    <property type="entry name" value="Peptidase_S24"/>
    <property type="match status" value="1"/>
</dbReference>
<dbReference type="PANTHER" id="PTHR40661:SF1">
    <property type="entry name" value="HTH CRO_C1-TYPE DOMAIN-CONTAINING PROTEIN"/>
    <property type="match status" value="1"/>
</dbReference>
<keyword evidence="1" id="KW-0805">Transcription regulation</keyword>
<organism evidence="5 6">
    <name type="scientific">Lentilactobacillus parakefiri</name>
    <dbReference type="NCBI Taxonomy" id="152332"/>
    <lineage>
        <taxon>Bacteria</taxon>
        <taxon>Bacillati</taxon>
        <taxon>Bacillota</taxon>
        <taxon>Bacilli</taxon>
        <taxon>Lactobacillales</taxon>
        <taxon>Lactobacillaceae</taxon>
        <taxon>Lentilactobacillus</taxon>
    </lineage>
</organism>
<dbReference type="Pfam" id="PF01381">
    <property type="entry name" value="HTH_3"/>
    <property type="match status" value="1"/>
</dbReference>
<evidence type="ECO:0000256" key="1">
    <source>
        <dbReference type="ARBA" id="ARBA00023015"/>
    </source>
</evidence>
<dbReference type="GO" id="GO:0003677">
    <property type="term" value="F:DNA binding"/>
    <property type="evidence" value="ECO:0007669"/>
    <property type="project" value="UniProtKB-KW"/>
</dbReference>
<accession>A0A269Y467</accession>
<dbReference type="SMART" id="SM00530">
    <property type="entry name" value="HTH_XRE"/>
    <property type="match status" value="1"/>
</dbReference>